<sequence>MAMLAEPRRKQRWTLNPRGKQWSDDSTKFGQRMLEKMGWTSGKGLGAYEQGVTEHIRVKHKDDQAGLGFSKDKQEKLWTETQQNFSQLLQQLRAGDSPSATEKYEDLSLSGKSLELKSQQSRARVHYKKFTRGKDVNRYSAKDLANIFGKKDLTELPTVSSAAEPVGAEDTTAGVLTIKGGSMEDYFKSKLPHHLSKKFSSEKEDSESEGERYVGFGFSGNSNSDTPRKRKSQFYVDNTSEATIIDEVQEQTPKKRKLQSFAFENPGLDLVAKDSSVPSNKMEVPRPFVALECIPHDEDEIPVEVDQSMEKTPKKKKKKKDSEVGFVNDALNLETKDVDSYSEAFEVPREVLGLANDALDLTDEASGKKRVTFNDTVEYNTDKVKKKKSCVKLDKFEVVDDKCKKKKKSKSILVNGESSFVNEALDVEIVNEEVCDNEANERKSRGKRKRQKRTNLETIEEVEEKVDANSEDLVQNTSDNLGDMTLETPKKKKKKRKDKDKEKVEVEEVRMDVDESGNKENFSDSKSEGVVKKKKKKSKESEQVVPEENKTVDVEDLDAFLRTKKGRKSQLFKSLFKKTPVVNFVGSNISKIEGYNVSALGKDFFEGVNRNSVSAENLSDVDNPLASNAKANRKTRRRKSRSANEFNTKVKTTNASSADGKREYKRNDTYQNYPTASNSAPHIQSIYSARDNHHATLRPRSSSKTLVTPYYPSEDNAAYGENWRDHEIEGPSGAIATPHGTISLRLHNRIRVDMTVDRAVRVINFKNNIVLSLSGSGSAAALLHPNGRIYQYGSRVEILAHDSHGNNKYAKMWYKGVSFTSEQCALVYLVDAAGTRTTTDSFSDMSQDFSLGVFYAESRHGPACLQEAAAALSAAQYWVTDEGVYDIAIKFK</sequence>
<feature type="compositionally biased region" description="Basic and acidic residues" evidence="1">
    <location>
        <begin position="659"/>
        <end position="668"/>
    </location>
</feature>
<dbReference type="Pfam" id="PF01585">
    <property type="entry name" value="G-patch"/>
    <property type="match status" value="1"/>
</dbReference>
<dbReference type="EMBL" id="CAJNRD030001120">
    <property type="protein sequence ID" value="CAG5092582.1"/>
    <property type="molecule type" value="Genomic_DNA"/>
</dbReference>
<evidence type="ECO:0000313" key="3">
    <source>
        <dbReference type="EMBL" id="CAG5092582.1"/>
    </source>
</evidence>
<feature type="compositionally biased region" description="Basic residues" evidence="1">
    <location>
        <begin position="631"/>
        <end position="641"/>
    </location>
</feature>
<dbReference type="PROSITE" id="PS50174">
    <property type="entry name" value="G_PATCH"/>
    <property type="match status" value="1"/>
</dbReference>
<accession>A0A8J2HBU5</accession>
<dbReference type="InterPro" id="IPR000467">
    <property type="entry name" value="G_patch_dom"/>
</dbReference>
<proteinExistence type="predicted"/>
<feature type="compositionally biased region" description="Basic and acidic residues" evidence="1">
    <location>
        <begin position="499"/>
        <end position="531"/>
    </location>
</feature>
<dbReference type="SMART" id="SM00443">
    <property type="entry name" value="G_patch"/>
    <property type="match status" value="1"/>
</dbReference>
<dbReference type="Proteomes" id="UP000786811">
    <property type="component" value="Unassembled WGS sequence"/>
</dbReference>
<feature type="compositionally biased region" description="Polar residues" evidence="1">
    <location>
        <begin position="669"/>
        <end position="679"/>
    </location>
</feature>
<name>A0A8J2HBU5_COTCN</name>
<evidence type="ECO:0000259" key="2">
    <source>
        <dbReference type="PROSITE" id="PS50174"/>
    </source>
</evidence>
<gene>
    <name evidence="3" type="ORF">HICCMSTLAB_LOCUS6238</name>
</gene>
<dbReference type="GO" id="GO:0003676">
    <property type="term" value="F:nucleic acid binding"/>
    <property type="evidence" value="ECO:0007669"/>
    <property type="project" value="InterPro"/>
</dbReference>
<dbReference type="OrthoDB" id="29523at2759"/>
<dbReference type="PANTHER" id="PTHR39075">
    <property type="entry name" value="FI19908P1"/>
    <property type="match status" value="1"/>
</dbReference>
<reference evidence="3" key="1">
    <citation type="submission" date="2021-04" db="EMBL/GenBank/DDBJ databases">
        <authorList>
            <person name="Chebbi M.A.C M."/>
        </authorList>
    </citation>
    <scope>NUCLEOTIDE SEQUENCE</scope>
</reference>
<evidence type="ECO:0000256" key="1">
    <source>
        <dbReference type="SAM" id="MobiDB-lite"/>
    </source>
</evidence>
<feature type="compositionally biased region" description="Basic residues" evidence="1">
    <location>
        <begin position="444"/>
        <end position="453"/>
    </location>
</feature>
<feature type="region of interest" description="Disordered" evidence="1">
    <location>
        <begin position="435"/>
        <end position="549"/>
    </location>
</feature>
<protein>
    <submittedName>
        <fullName evidence="3">Similar to Pinx1: PIN2/TERF1-interacting telomerase inhibitor 1 (Mus musculus)</fullName>
    </submittedName>
</protein>
<comment type="caution">
    <text evidence="3">The sequence shown here is derived from an EMBL/GenBank/DDBJ whole genome shotgun (WGS) entry which is preliminary data.</text>
</comment>
<feature type="region of interest" description="Disordered" evidence="1">
    <location>
        <begin position="618"/>
        <end position="679"/>
    </location>
</feature>
<dbReference type="PANTHER" id="PTHR39075:SF1">
    <property type="entry name" value="FI19908P1"/>
    <property type="match status" value="1"/>
</dbReference>
<dbReference type="AlphaFoldDB" id="A0A8J2HBU5"/>
<dbReference type="GO" id="GO:0005615">
    <property type="term" value="C:extracellular space"/>
    <property type="evidence" value="ECO:0007669"/>
    <property type="project" value="TreeGrafter"/>
</dbReference>
<feature type="region of interest" description="Disordered" evidence="1">
    <location>
        <begin position="301"/>
        <end position="322"/>
    </location>
</feature>
<feature type="domain" description="G-patch" evidence="2">
    <location>
        <begin position="26"/>
        <end position="72"/>
    </location>
</feature>
<feature type="region of interest" description="Disordered" evidence="1">
    <location>
        <begin position="196"/>
        <end position="234"/>
    </location>
</feature>
<evidence type="ECO:0000313" key="4">
    <source>
        <dbReference type="Proteomes" id="UP000786811"/>
    </source>
</evidence>
<feature type="region of interest" description="Disordered" evidence="1">
    <location>
        <begin position="1"/>
        <end position="26"/>
    </location>
</feature>
<feature type="compositionally biased region" description="Polar residues" evidence="1">
    <location>
        <begin position="645"/>
        <end position="657"/>
    </location>
</feature>
<keyword evidence="4" id="KW-1185">Reference proteome</keyword>
<feature type="compositionally biased region" description="Basic and acidic residues" evidence="1">
    <location>
        <begin position="539"/>
        <end position="549"/>
    </location>
</feature>
<organism evidence="3 4">
    <name type="scientific">Cotesia congregata</name>
    <name type="common">Parasitoid wasp</name>
    <name type="synonym">Apanteles congregatus</name>
    <dbReference type="NCBI Taxonomy" id="51543"/>
    <lineage>
        <taxon>Eukaryota</taxon>
        <taxon>Metazoa</taxon>
        <taxon>Ecdysozoa</taxon>
        <taxon>Arthropoda</taxon>
        <taxon>Hexapoda</taxon>
        <taxon>Insecta</taxon>
        <taxon>Pterygota</taxon>
        <taxon>Neoptera</taxon>
        <taxon>Endopterygota</taxon>
        <taxon>Hymenoptera</taxon>
        <taxon>Apocrita</taxon>
        <taxon>Ichneumonoidea</taxon>
        <taxon>Braconidae</taxon>
        <taxon>Microgastrinae</taxon>
        <taxon>Cotesia</taxon>
    </lineage>
</organism>